<comment type="caution">
    <text evidence="1">The sequence shown here is derived from an EMBL/GenBank/DDBJ whole genome shotgun (WGS) entry which is preliminary data.</text>
</comment>
<sequence length="173" mass="19036">MSIEDFPFSKECETDADCVDDSRGHFCKGHWFCMPPFIITKRESVRDIAAQNFCRANSDCPSDETCSNFSCVAKSVDKAPKVDDSASAFRFIRRSPQSLICHNSVDCDGGYCYHGICVAEPPRLDSELESRSPQGLICHNSADCDGGVCYHGICVAEPPMAQTPKQPRQASQV</sequence>
<protein>
    <recommendedName>
        <fullName evidence="3">Dickkopf N-terminal cysteine-rich domain-containing protein</fullName>
    </recommendedName>
</protein>
<name>A0ABR4KEL1_9EURO</name>
<dbReference type="EMBL" id="JBFXLU010000034">
    <property type="protein sequence ID" value="KAL2850705.1"/>
    <property type="molecule type" value="Genomic_DNA"/>
</dbReference>
<dbReference type="Proteomes" id="UP001610446">
    <property type="component" value="Unassembled WGS sequence"/>
</dbReference>
<evidence type="ECO:0000313" key="1">
    <source>
        <dbReference type="EMBL" id="KAL2850705.1"/>
    </source>
</evidence>
<reference evidence="1 2" key="1">
    <citation type="submission" date="2024-07" db="EMBL/GenBank/DDBJ databases">
        <title>Section-level genome sequencing and comparative genomics of Aspergillus sections Usti and Cavernicolus.</title>
        <authorList>
            <consortium name="Lawrence Berkeley National Laboratory"/>
            <person name="Nybo J.L."/>
            <person name="Vesth T.C."/>
            <person name="Theobald S."/>
            <person name="Frisvad J.C."/>
            <person name="Larsen T.O."/>
            <person name="Kjaerboelling I."/>
            <person name="Rothschild-Mancinelli K."/>
            <person name="Lyhne E.K."/>
            <person name="Kogle M.E."/>
            <person name="Barry K."/>
            <person name="Clum A."/>
            <person name="Na H."/>
            <person name="Ledsgaard L."/>
            <person name="Lin J."/>
            <person name="Lipzen A."/>
            <person name="Kuo A."/>
            <person name="Riley R."/>
            <person name="Mondo S."/>
            <person name="Labutti K."/>
            <person name="Haridas S."/>
            <person name="Pangalinan J."/>
            <person name="Salamov A.A."/>
            <person name="Simmons B.A."/>
            <person name="Magnuson J.K."/>
            <person name="Chen J."/>
            <person name="Drula E."/>
            <person name="Henrissat B."/>
            <person name="Wiebenga A."/>
            <person name="Lubbers R.J."/>
            <person name="Gomes A.C."/>
            <person name="Makela M.R."/>
            <person name="Stajich J."/>
            <person name="Grigoriev I.V."/>
            <person name="Mortensen U.H."/>
            <person name="De Vries R.P."/>
            <person name="Baker S.E."/>
            <person name="Andersen M.R."/>
        </authorList>
    </citation>
    <scope>NUCLEOTIDE SEQUENCE [LARGE SCALE GENOMIC DNA]</scope>
    <source>
        <strain evidence="1 2">CBS 123904</strain>
    </source>
</reference>
<accession>A0ABR4KEL1</accession>
<keyword evidence="2" id="KW-1185">Reference proteome</keyword>
<organism evidence="1 2">
    <name type="scientific">Aspergillus pseudoustus</name>
    <dbReference type="NCBI Taxonomy" id="1810923"/>
    <lineage>
        <taxon>Eukaryota</taxon>
        <taxon>Fungi</taxon>
        <taxon>Dikarya</taxon>
        <taxon>Ascomycota</taxon>
        <taxon>Pezizomycotina</taxon>
        <taxon>Eurotiomycetes</taxon>
        <taxon>Eurotiomycetidae</taxon>
        <taxon>Eurotiales</taxon>
        <taxon>Aspergillaceae</taxon>
        <taxon>Aspergillus</taxon>
        <taxon>Aspergillus subgen. Nidulantes</taxon>
    </lineage>
</organism>
<gene>
    <name evidence="1" type="ORF">BJY01DRAFT_209574</name>
</gene>
<evidence type="ECO:0000313" key="2">
    <source>
        <dbReference type="Proteomes" id="UP001610446"/>
    </source>
</evidence>
<proteinExistence type="predicted"/>
<evidence type="ECO:0008006" key="3">
    <source>
        <dbReference type="Google" id="ProtNLM"/>
    </source>
</evidence>